<evidence type="ECO:0000256" key="3">
    <source>
        <dbReference type="PIRSR" id="PIRSR004848-1"/>
    </source>
</evidence>
<dbReference type="Proteomes" id="UP000220922">
    <property type="component" value="Unassembled WGS sequence"/>
</dbReference>
<evidence type="ECO:0000313" key="7">
    <source>
        <dbReference type="Proteomes" id="UP000220922"/>
    </source>
</evidence>
<dbReference type="PIRSF" id="PIRSF004848">
    <property type="entry name" value="YBL036c_PLPDEIII"/>
    <property type="match status" value="1"/>
</dbReference>
<accession>A0A2H3KIF8</accession>
<feature type="domain" description="Alanine racemase N-terminal" evidence="5">
    <location>
        <begin position="16"/>
        <end position="251"/>
    </location>
</feature>
<dbReference type="Gene3D" id="3.20.20.10">
    <property type="entry name" value="Alanine racemase"/>
    <property type="match status" value="1"/>
</dbReference>
<organism evidence="6 7">
    <name type="scientific">Candidatus Chloroploca asiatica</name>
    <dbReference type="NCBI Taxonomy" id="1506545"/>
    <lineage>
        <taxon>Bacteria</taxon>
        <taxon>Bacillati</taxon>
        <taxon>Chloroflexota</taxon>
        <taxon>Chloroflexia</taxon>
        <taxon>Chloroflexales</taxon>
        <taxon>Chloroflexineae</taxon>
        <taxon>Oscillochloridaceae</taxon>
        <taxon>Candidatus Chloroploca</taxon>
    </lineage>
</organism>
<dbReference type="InterPro" id="IPR011078">
    <property type="entry name" value="PyrdxlP_homeostasis"/>
</dbReference>
<dbReference type="PANTHER" id="PTHR10146">
    <property type="entry name" value="PROLINE SYNTHETASE CO-TRANSCRIBED BACTERIAL HOMOLOG PROTEIN"/>
    <property type="match status" value="1"/>
</dbReference>
<name>A0A2H3KIF8_9CHLR</name>
<protein>
    <recommendedName>
        <fullName evidence="2">Pyridoxal phosphate homeostasis protein</fullName>
        <shortName evidence="2">PLP homeostasis protein</shortName>
    </recommendedName>
</protein>
<evidence type="ECO:0000256" key="1">
    <source>
        <dbReference type="ARBA" id="ARBA00022898"/>
    </source>
</evidence>
<evidence type="ECO:0000256" key="4">
    <source>
        <dbReference type="RuleBase" id="RU004514"/>
    </source>
</evidence>
<evidence type="ECO:0000259" key="5">
    <source>
        <dbReference type="Pfam" id="PF01168"/>
    </source>
</evidence>
<evidence type="ECO:0000256" key="2">
    <source>
        <dbReference type="HAMAP-Rule" id="MF_02087"/>
    </source>
</evidence>
<dbReference type="PANTHER" id="PTHR10146:SF14">
    <property type="entry name" value="PYRIDOXAL PHOSPHATE HOMEOSTASIS PROTEIN"/>
    <property type="match status" value="1"/>
</dbReference>
<keyword evidence="1 2" id="KW-0663">Pyridoxal phosphate</keyword>
<dbReference type="CDD" id="cd00635">
    <property type="entry name" value="PLPDE_III_YBL036c_like"/>
    <property type="match status" value="1"/>
</dbReference>
<dbReference type="RefSeq" id="WP_097654245.1">
    <property type="nucleotide sequence ID" value="NZ_LYXE01000127.1"/>
</dbReference>
<comment type="cofactor">
    <cofactor evidence="3">
        <name>pyridoxal 5'-phosphate</name>
        <dbReference type="ChEBI" id="CHEBI:597326"/>
    </cofactor>
</comment>
<dbReference type="InterPro" id="IPR029066">
    <property type="entry name" value="PLP-binding_barrel"/>
</dbReference>
<gene>
    <name evidence="6" type="ORF">A9Q02_03960</name>
</gene>
<dbReference type="SUPFAM" id="SSF51419">
    <property type="entry name" value="PLP-binding barrel"/>
    <property type="match status" value="1"/>
</dbReference>
<comment type="function">
    <text evidence="2">Pyridoxal 5'-phosphate (PLP)-binding protein, which is involved in PLP homeostasis.</text>
</comment>
<dbReference type="Pfam" id="PF01168">
    <property type="entry name" value="Ala_racemase_N"/>
    <property type="match status" value="1"/>
</dbReference>
<reference evidence="6 7" key="1">
    <citation type="submission" date="2016-05" db="EMBL/GenBank/DDBJ databases">
        <authorList>
            <person name="Lavstsen T."/>
            <person name="Jespersen J.S."/>
        </authorList>
    </citation>
    <scope>NUCLEOTIDE SEQUENCE [LARGE SCALE GENOMIC DNA]</scope>
    <source>
        <strain evidence="6 7">B7-9</strain>
    </source>
</reference>
<comment type="caution">
    <text evidence="6">The sequence shown here is derived from an EMBL/GenBank/DDBJ whole genome shotgun (WGS) entry which is preliminary data.</text>
</comment>
<sequence>MPGYPETIADRVALVRDRIERAARHAGRDSASVTLVAVTKTHPPVLIEEVVAAGVVDLGENRVQEAATKVETFRQTGHAVRWHLIGHLQRNKARVAVGLFDIVHSVDSLRLAEALDRQVREAVLSAERAPDSRLPILLQINVSGEASKEGFALLGGCANKSGMEALLGAIERMVALPGLEVRGLMTIAPLVDDPELARPTFRMLRELRDELARQVPTVHWNELSMGMTDDFEVAISEGATLVRVGRALFGER</sequence>
<dbReference type="EMBL" id="LYXE01000127">
    <property type="protein sequence ID" value="PDV97618.1"/>
    <property type="molecule type" value="Genomic_DNA"/>
</dbReference>
<evidence type="ECO:0000313" key="6">
    <source>
        <dbReference type="EMBL" id="PDV97618.1"/>
    </source>
</evidence>
<dbReference type="NCBIfam" id="TIGR00044">
    <property type="entry name" value="YggS family pyridoxal phosphate-dependent enzyme"/>
    <property type="match status" value="1"/>
</dbReference>
<proteinExistence type="inferred from homology"/>
<dbReference type="OrthoDB" id="9804072at2"/>
<comment type="similarity">
    <text evidence="2 4">Belongs to the pyridoxal phosphate-binding protein YggS/PROSC family.</text>
</comment>
<dbReference type="AlphaFoldDB" id="A0A2H3KIF8"/>
<dbReference type="GO" id="GO:0030170">
    <property type="term" value="F:pyridoxal phosphate binding"/>
    <property type="evidence" value="ECO:0007669"/>
    <property type="project" value="UniProtKB-UniRule"/>
</dbReference>
<dbReference type="InterPro" id="IPR001608">
    <property type="entry name" value="Ala_racemase_N"/>
</dbReference>
<keyword evidence="7" id="KW-1185">Reference proteome</keyword>
<feature type="modified residue" description="N6-(pyridoxal phosphate)lysine" evidence="2 3">
    <location>
        <position position="40"/>
    </location>
</feature>
<dbReference type="HAMAP" id="MF_02087">
    <property type="entry name" value="PLP_homeostasis"/>
    <property type="match status" value="1"/>
</dbReference>